<dbReference type="PANTHER" id="PTHR45625:SF4">
    <property type="entry name" value="PEPTIDYLPROLYL ISOMERASE DOMAIN AND WD REPEAT-CONTAINING PROTEIN 1"/>
    <property type="match status" value="1"/>
</dbReference>
<sequence length="143" mass="15423">MKKAIIETGKGTITIELFDKDAPKTVANFEKLIKEGFYDGLTFHRVIPNFVIQGGCPRGDGTGGPGYSIKCETKGNPRKHGTGALSMAHAGKDTGGSQFFITHSPQPHLDGVHTVFGQVIEGQDVVNKIKPKDKMTKVTVVEE</sequence>
<dbReference type="PIRSF" id="PIRSF001467">
    <property type="entry name" value="Peptidylpro_ismrse"/>
    <property type="match status" value="1"/>
</dbReference>
<dbReference type="Proteomes" id="UP000198535">
    <property type="component" value="Unassembled WGS sequence"/>
</dbReference>
<evidence type="ECO:0000256" key="3">
    <source>
        <dbReference type="ARBA" id="ARBA00023235"/>
    </source>
</evidence>
<keyword evidence="6" id="KW-1185">Reference proteome</keyword>
<dbReference type="PANTHER" id="PTHR45625">
    <property type="entry name" value="PEPTIDYL-PROLYL CIS-TRANS ISOMERASE-RELATED"/>
    <property type="match status" value="1"/>
</dbReference>
<dbReference type="AlphaFoldDB" id="A0A1I4ST06"/>
<dbReference type="CDD" id="cd00317">
    <property type="entry name" value="cyclophilin"/>
    <property type="match status" value="1"/>
</dbReference>
<dbReference type="PROSITE" id="PS50072">
    <property type="entry name" value="CSA_PPIASE_2"/>
    <property type="match status" value="1"/>
</dbReference>
<dbReference type="InterPro" id="IPR020892">
    <property type="entry name" value="Cyclophilin-type_PPIase_CS"/>
</dbReference>
<reference evidence="6" key="1">
    <citation type="submission" date="2016-10" db="EMBL/GenBank/DDBJ databases">
        <authorList>
            <person name="Varghese N."/>
            <person name="Submissions S."/>
        </authorList>
    </citation>
    <scope>NUCLEOTIDE SEQUENCE [LARGE SCALE GENOMIC DNA]</scope>
    <source>
        <strain evidence="6">Mob M</strain>
    </source>
</reference>
<dbReference type="PRINTS" id="PR00153">
    <property type="entry name" value="CSAPPISMRASE"/>
</dbReference>
<proteinExistence type="predicted"/>
<dbReference type="RefSeq" id="WP_091936496.1">
    <property type="nucleotide sequence ID" value="NZ_FOUJ01000004.1"/>
</dbReference>
<evidence type="ECO:0000313" key="6">
    <source>
        <dbReference type="Proteomes" id="UP000198535"/>
    </source>
</evidence>
<dbReference type="InterPro" id="IPR024936">
    <property type="entry name" value="Cyclophilin-type_PPIase"/>
</dbReference>
<name>A0A1I4ST06_9EURY</name>
<dbReference type="STRING" id="487685.SAMN04488696_1995"/>
<organism evidence="5 6">
    <name type="scientific">Methanolobus profundi</name>
    <dbReference type="NCBI Taxonomy" id="487685"/>
    <lineage>
        <taxon>Archaea</taxon>
        <taxon>Methanobacteriati</taxon>
        <taxon>Methanobacteriota</taxon>
        <taxon>Stenosarchaea group</taxon>
        <taxon>Methanomicrobia</taxon>
        <taxon>Methanosarcinales</taxon>
        <taxon>Methanosarcinaceae</taxon>
        <taxon>Methanolobus</taxon>
    </lineage>
</organism>
<evidence type="ECO:0000259" key="4">
    <source>
        <dbReference type="PROSITE" id="PS50072"/>
    </source>
</evidence>
<evidence type="ECO:0000256" key="1">
    <source>
        <dbReference type="ARBA" id="ARBA00013194"/>
    </source>
</evidence>
<protein>
    <recommendedName>
        <fullName evidence="1">peptidylprolyl isomerase</fullName>
        <ecNumber evidence="1">5.2.1.8</ecNumber>
    </recommendedName>
</protein>
<keyword evidence="3 5" id="KW-0413">Isomerase</keyword>
<dbReference type="EC" id="5.2.1.8" evidence="1"/>
<evidence type="ECO:0000256" key="2">
    <source>
        <dbReference type="ARBA" id="ARBA00023110"/>
    </source>
</evidence>
<dbReference type="EMBL" id="FOUJ01000004">
    <property type="protein sequence ID" value="SFM67509.1"/>
    <property type="molecule type" value="Genomic_DNA"/>
</dbReference>
<dbReference type="GO" id="GO:0006457">
    <property type="term" value="P:protein folding"/>
    <property type="evidence" value="ECO:0007669"/>
    <property type="project" value="InterPro"/>
</dbReference>
<dbReference type="SUPFAM" id="SSF50891">
    <property type="entry name" value="Cyclophilin-like"/>
    <property type="match status" value="1"/>
</dbReference>
<feature type="domain" description="PPIase cyclophilin-type" evidence="4">
    <location>
        <begin position="1"/>
        <end position="130"/>
    </location>
</feature>
<gene>
    <name evidence="5" type="ORF">SAMN04488696_1995</name>
</gene>
<dbReference type="InterPro" id="IPR002130">
    <property type="entry name" value="Cyclophilin-type_PPIase_dom"/>
</dbReference>
<evidence type="ECO:0000313" key="5">
    <source>
        <dbReference type="EMBL" id="SFM67509.1"/>
    </source>
</evidence>
<accession>A0A1I4ST06</accession>
<keyword evidence="2" id="KW-0697">Rotamase</keyword>
<dbReference type="PROSITE" id="PS00170">
    <property type="entry name" value="CSA_PPIASE_1"/>
    <property type="match status" value="1"/>
</dbReference>
<dbReference type="InterPro" id="IPR029000">
    <property type="entry name" value="Cyclophilin-like_dom_sf"/>
</dbReference>
<dbReference type="Gene3D" id="2.40.100.10">
    <property type="entry name" value="Cyclophilin-like"/>
    <property type="match status" value="1"/>
</dbReference>
<dbReference type="Pfam" id="PF00160">
    <property type="entry name" value="Pro_isomerase"/>
    <property type="match status" value="1"/>
</dbReference>
<dbReference type="GO" id="GO:0003755">
    <property type="term" value="F:peptidyl-prolyl cis-trans isomerase activity"/>
    <property type="evidence" value="ECO:0007669"/>
    <property type="project" value="UniProtKB-KW"/>
</dbReference>
<dbReference type="OrthoDB" id="12184at2157"/>
<dbReference type="InterPro" id="IPR044666">
    <property type="entry name" value="Cyclophilin_A-like"/>
</dbReference>